<dbReference type="PANTHER" id="PTHR42912:SF80">
    <property type="entry name" value="METHYLTRANSFERASE DOMAIN-CONTAINING PROTEIN"/>
    <property type="match status" value="1"/>
</dbReference>
<dbReference type="Gene3D" id="3.40.50.150">
    <property type="entry name" value="Vaccinia Virus protein VP39"/>
    <property type="match status" value="1"/>
</dbReference>
<dbReference type="Pfam" id="PF01209">
    <property type="entry name" value="Ubie_methyltran"/>
    <property type="match status" value="1"/>
</dbReference>
<reference evidence="1 2" key="1">
    <citation type="submission" date="2019-02" db="EMBL/GenBank/DDBJ databases">
        <title>Deep-cultivation of Planctomycetes and their phenomic and genomic characterization uncovers novel biology.</title>
        <authorList>
            <person name="Wiegand S."/>
            <person name="Jogler M."/>
            <person name="Boedeker C."/>
            <person name="Pinto D."/>
            <person name="Vollmers J."/>
            <person name="Rivas-Marin E."/>
            <person name="Kohn T."/>
            <person name="Peeters S.H."/>
            <person name="Heuer A."/>
            <person name="Rast P."/>
            <person name="Oberbeckmann S."/>
            <person name="Bunk B."/>
            <person name="Jeske O."/>
            <person name="Meyerdierks A."/>
            <person name="Storesund J.E."/>
            <person name="Kallscheuer N."/>
            <person name="Luecker S."/>
            <person name="Lage O.M."/>
            <person name="Pohl T."/>
            <person name="Merkel B.J."/>
            <person name="Hornburger P."/>
            <person name="Mueller R.-W."/>
            <person name="Bruemmer F."/>
            <person name="Labrenz M."/>
            <person name="Spormann A.M."/>
            <person name="Op den Camp H."/>
            <person name="Overmann J."/>
            <person name="Amann R."/>
            <person name="Jetten M.S.M."/>
            <person name="Mascher T."/>
            <person name="Medema M.H."/>
            <person name="Devos D.P."/>
            <person name="Kaster A.-K."/>
            <person name="Ovreas L."/>
            <person name="Rohde M."/>
            <person name="Galperin M.Y."/>
            <person name="Jogler C."/>
        </authorList>
    </citation>
    <scope>NUCLEOTIDE SEQUENCE [LARGE SCALE GENOMIC DNA]</scope>
    <source>
        <strain evidence="1 2">TBK1r</strain>
    </source>
</reference>
<dbReference type="InterPro" id="IPR050508">
    <property type="entry name" value="Methyltransf_Superfamily"/>
</dbReference>
<dbReference type="SUPFAM" id="SSF53335">
    <property type="entry name" value="S-adenosyl-L-methionine-dependent methyltransferases"/>
    <property type="match status" value="1"/>
</dbReference>
<keyword evidence="1" id="KW-0489">Methyltransferase</keyword>
<dbReference type="RefSeq" id="WP_145216038.1">
    <property type="nucleotide sequence ID" value="NZ_CP036432.1"/>
</dbReference>
<name>A0ABX5XUY8_9BACT</name>
<dbReference type="Proteomes" id="UP000318081">
    <property type="component" value="Chromosome"/>
</dbReference>
<proteinExistence type="predicted"/>
<dbReference type="GO" id="GO:0043770">
    <property type="term" value="F:demethylmenaquinone methyltransferase activity"/>
    <property type="evidence" value="ECO:0007669"/>
    <property type="project" value="UniProtKB-EC"/>
</dbReference>
<dbReference type="PANTHER" id="PTHR42912">
    <property type="entry name" value="METHYLTRANSFERASE"/>
    <property type="match status" value="1"/>
</dbReference>
<keyword evidence="1" id="KW-0808">Transferase</keyword>
<dbReference type="EMBL" id="CP036432">
    <property type="protein sequence ID" value="QDV85807.1"/>
    <property type="molecule type" value="Genomic_DNA"/>
</dbReference>
<evidence type="ECO:0000313" key="2">
    <source>
        <dbReference type="Proteomes" id="UP000318081"/>
    </source>
</evidence>
<sequence>MATNLTQQFYDRISHAYDLIADGGEHEARQRGLKLLDVQPGESVLEIGYGTGHSIVELAESAGESGHVTGIDISPGMQEVAQKRVSKAAIESRVELLVGAVPPLPMQDDTFDIVTMSFTLELFPLETIPVVLAECRRVLKPGGRLGVVSMASVEEGDEESVLERTYIWMHTHFPHIVDCQPIPLEKLVTESGFTFDKHERISLFTMPVSIVVAT</sequence>
<dbReference type="GO" id="GO:0032259">
    <property type="term" value="P:methylation"/>
    <property type="evidence" value="ECO:0007669"/>
    <property type="project" value="UniProtKB-KW"/>
</dbReference>
<evidence type="ECO:0000313" key="1">
    <source>
        <dbReference type="EMBL" id="QDV85807.1"/>
    </source>
</evidence>
<keyword evidence="2" id="KW-1185">Reference proteome</keyword>
<accession>A0ABX5XUY8</accession>
<protein>
    <submittedName>
        <fullName evidence="1">Demethylmenaquinone methyltransferase</fullName>
        <ecNumber evidence="1">2.1.1.163</ecNumber>
    </submittedName>
</protein>
<organism evidence="1 2">
    <name type="scientific">Stieleria magnilauensis</name>
    <dbReference type="NCBI Taxonomy" id="2527963"/>
    <lineage>
        <taxon>Bacteria</taxon>
        <taxon>Pseudomonadati</taxon>
        <taxon>Planctomycetota</taxon>
        <taxon>Planctomycetia</taxon>
        <taxon>Pirellulales</taxon>
        <taxon>Pirellulaceae</taxon>
        <taxon>Stieleria</taxon>
    </lineage>
</organism>
<dbReference type="InterPro" id="IPR029063">
    <property type="entry name" value="SAM-dependent_MTases_sf"/>
</dbReference>
<dbReference type="CDD" id="cd02440">
    <property type="entry name" value="AdoMet_MTases"/>
    <property type="match status" value="1"/>
</dbReference>
<dbReference type="EC" id="2.1.1.163" evidence="1"/>
<gene>
    <name evidence="1" type="primary">ubiE_7</name>
    <name evidence="1" type="ORF">TBK1r_48230</name>
</gene>